<feature type="transmembrane region" description="Helical" evidence="1">
    <location>
        <begin position="47"/>
        <end position="73"/>
    </location>
</feature>
<keyword evidence="3" id="KW-1185">Reference proteome</keyword>
<evidence type="ECO:0000256" key="1">
    <source>
        <dbReference type="SAM" id="Phobius"/>
    </source>
</evidence>
<organism evidence="2 3">
    <name type="scientific">Theobroma cacao</name>
    <name type="common">Cacao</name>
    <name type="synonym">Cocoa</name>
    <dbReference type="NCBI Taxonomy" id="3641"/>
    <lineage>
        <taxon>Eukaryota</taxon>
        <taxon>Viridiplantae</taxon>
        <taxon>Streptophyta</taxon>
        <taxon>Embryophyta</taxon>
        <taxon>Tracheophyta</taxon>
        <taxon>Spermatophyta</taxon>
        <taxon>Magnoliopsida</taxon>
        <taxon>eudicotyledons</taxon>
        <taxon>Gunneridae</taxon>
        <taxon>Pentapetalae</taxon>
        <taxon>rosids</taxon>
        <taxon>malvids</taxon>
        <taxon>Malvales</taxon>
        <taxon>Malvaceae</taxon>
        <taxon>Byttnerioideae</taxon>
        <taxon>Theobroma</taxon>
    </lineage>
</organism>
<proteinExistence type="predicted"/>
<reference evidence="2 3" key="1">
    <citation type="journal article" date="2013" name="Genome Biol.">
        <title>The genome sequence of the most widely cultivated cacao type and its use to identify candidate genes regulating pod color.</title>
        <authorList>
            <person name="Motamayor J.C."/>
            <person name="Mockaitis K."/>
            <person name="Schmutz J."/>
            <person name="Haiminen N."/>
            <person name="Iii D.L."/>
            <person name="Cornejo O."/>
            <person name="Findley S.D."/>
            <person name="Zheng P."/>
            <person name="Utro F."/>
            <person name="Royaert S."/>
            <person name="Saski C."/>
            <person name="Jenkins J."/>
            <person name="Podicheti R."/>
            <person name="Zhao M."/>
            <person name="Scheffler B.E."/>
            <person name="Stack J.C."/>
            <person name="Feltus F.A."/>
            <person name="Mustiga G.M."/>
            <person name="Amores F."/>
            <person name="Phillips W."/>
            <person name="Marelli J.P."/>
            <person name="May G.D."/>
            <person name="Shapiro H."/>
            <person name="Ma J."/>
            <person name="Bustamante C.D."/>
            <person name="Schnell R.J."/>
            <person name="Main D."/>
            <person name="Gilbert D."/>
            <person name="Parida L."/>
            <person name="Kuhn D.N."/>
        </authorList>
    </citation>
    <scope>NUCLEOTIDE SEQUENCE [LARGE SCALE GENOMIC DNA]</scope>
    <source>
        <strain evidence="3">cv. Matina 1-6</strain>
    </source>
</reference>
<keyword evidence="1" id="KW-0472">Membrane</keyword>
<protein>
    <submittedName>
        <fullName evidence="2">Uncharacterized protein</fullName>
    </submittedName>
</protein>
<accession>A0A061FFC5</accession>
<evidence type="ECO:0000313" key="3">
    <source>
        <dbReference type="Proteomes" id="UP000026915"/>
    </source>
</evidence>
<gene>
    <name evidence="2" type="ORF">TCM_034614</name>
</gene>
<dbReference type="HOGENOM" id="CLU_2578710_0_0_1"/>
<dbReference type="Gramene" id="EOY15608">
    <property type="protein sequence ID" value="EOY15608"/>
    <property type="gene ID" value="TCM_034614"/>
</dbReference>
<keyword evidence="1" id="KW-0812">Transmembrane</keyword>
<evidence type="ECO:0000313" key="2">
    <source>
        <dbReference type="EMBL" id="EOY15608.1"/>
    </source>
</evidence>
<dbReference type="EMBL" id="CM001886">
    <property type="protein sequence ID" value="EOY15608.1"/>
    <property type="molecule type" value="Genomic_DNA"/>
</dbReference>
<dbReference type="InParanoid" id="A0A061FFC5"/>
<name>A0A061FFC5_THECC</name>
<dbReference type="AlphaFoldDB" id="A0A061FFC5"/>
<sequence length="81" mass="9670">MINEKTCCNILTLFMNGRMNNNDRFQYLQVNNVAWIAHSPLHFNSPFIYGIVFFTRLWKASCAIYLYYFLLIWKGRGELPK</sequence>
<dbReference type="Proteomes" id="UP000026915">
    <property type="component" value="Chromosome 8"/>
</dbReference>
<keyword evidence="1" id="KW-1133">Transmembrane helix</keyword>